<feature type="region of interest" description="Disordered" evidence="3">
    <location>
        <begin position="1"/>
        <end position="24"/>
    </location>
</feature>
<dbReference type="PROSITE" id="PS01081">
    <property type="entry name" value="HTH_TETR_1"/>
    <property type="match status" value="1"/>
</dbReference>
<dbReference type="Proteomes" id="UP001589627">
    <property type="component" value="Unassembled WGS sequence"/>
</dbReference>
<dbReference type="InterPro" id="IPR050109">
    <property type="entry name" value="HTH-type_TetR-like_transc_reg"/>
</dbReference>
<dbReference type="PROSITE" id="PS50977">
    <property type="entry name" value="HTH_TETR_2"/>
    <property type="match status" value="1"/>
</dbReference>
<dbReference type="PANTHER" id="PTHR30055">
    <property type="entry name" value="HTH-TYPE TRANSCRIPTIONAL REGULATOR RUTR"/>
    <property type="match status" value="1"/>
</dbReference>
<evidence type="ECO:0000313" key="5">
    <source>
        <dbReference type="EMBL" id="MFB9831578.1"/>
    </source>
</evidence>
<dbReference type="RefSeq" id="WP_378195955.1">
    <property type="nucleotide sequence ID" value="NZ_JBHLZP010000022.1"/>
</dbReference>
<dbReference type="SUPFAM" id="SSF46689">
    <property type="entry name" value="Homeodomain-like"/>
    <property type="match status" value="1"/>
</dbReference>
<gene>
    <name evidence="5" type="ORF">ACFFNX_05170</name>
</gene>
<dbReference type="InterPro" id="IPR001647">
    <property type="entry name" value="HTH_TetR"/>
</dbReference>
<keyword evidence="1 2" id="KW-0238">DNA-binding</keyword>
<protein>
    <submittedName>
        <fullName evidence="5">TetR/AcrR family transcriptional regulator</fullName>
    </submittedName>
</protein>
<dbReference type="EMBL" id="JBHLZP010000022">
    <property type="protein sequence ID" value="MFB9831578.1"/>
    <property type="molecule type" value="Genomic_DNA"/>
</dbReference>
<evidence type="ECO:0000256" key="3">
    <source>
        <dbReference type="SAM" id="MobiDB-lite"/>
    </source>
</evidence>
<dbReference type="InterPro" id="IPR023772">
    <property type="entry name" value="DNA-bd_HTH_TetR-type_CS"/>
</dbReference>
<evidence type="ECO:0000259" key="4">
    <source>
        <dbReference type="PROSITE" id="PS50977"/>
    </source>
</evidence>
<organism evidence="5 6">
    <name type="scientific">Actinoallomurus acaciae</name>
    <dbReference type="NCBI Taxonomy" id="502577"/>
    <lineage>
        <taxon>Bacteria</taxon>
        <taxon>Bacillati</taxon>
        <taxon>Actinomycetota</taxon>
        <taxon>Actinomycetes</taxon>
        <taxon>Streptosporangiales</taxon>
        <taxon>Thermomonosporaceae</taxon>
        <taxon>Actinoallomurus</taxon>
    </lineage>
</organism>
<feature type="compositionally biased region" description="Basic and acidic residues" evidence="3">
    <location>
        <begin position="1"/>
        <end position="12"/>
    </location>
</feature>
<feature type="domain" description="HTH tetR-type" evidence="4">
    <location>
        <begin position="28"/>
        <end position="88"/>
    </location>
</feature>
<dbReference type="Gene3D" id="1.10.357.10">
    <property type="entry name" value="Tetracycline Repressor, domain 2"/>
    <property type="match status" value="1"/>
</dbReference>
<feature type="DNA-binding region" description="H-T-H motif" evidence="2">
    <location>
        <begin position="51"/>
        <end position="70"/>
    </location>
</feature>
<dbReference type="PANTHER" id="PTHR30055:SF209">
    <property type="entry name" value="POSSIBLE TRANSCRIPTIONAL REGULATORY PROTEIN (PROBABLY TETR-FAMILY)"/>
    <property type="match status" value="1"/>
</dbReference>
<sequence>MDRVTSADRRDLPLLAGGGAPPERADAARNRAKVLAAADELFRRAGVAAVSMDDVAAVAGVGKGTLYRRFGDKSGLAAALLDERESELQAEILSGPPPLGPGAHPADRLAAFVSAYLAYVDAHLDLVALSQTASPGARLRTGSHRFWRQHCQVLLTTAGVPDPDLRADTLLAALTAEQIRHWRRDERRPLPELTDAITAIARRLAAL</sequence>
<dbReference type="Pfam" id="PF00440">
    <property type="entry name" value="TetR_N"/>
    <property type="match status" value="1"/>
</dbReference>
<proteinExistence type="predicted"/>
<keyword evidence="6" id="KW-1185">Reference proteome</keyword>
<accession>A0ABV5Y973</accession>
<name>A0ABV5Y973_9ACTN</name>
<evidence type="ECO:0000313" key="6">
    <source>
        <dbReference type="Proteomes" id="UP001589627"/>
    </source>
</evidence>
<evidence type="ECO:0000256" key="2">
    <source>
        <dbReference type="PROSITE-ProRule" id="PRU00335"/>
    </source>
</evidence>
<dbReference type="PRINTS" id="PR00455">
    <property type="entry name" value="HTHTETR"/>
</dbReference>
<evidence type="ECO:0000256" key="1">
    <source>
        <dbReference type="ARBA" id="ARBA00023125"/>
    </source>
</evidence>
<dbReference type="InterPro" id="IPR009057">
    <property type="entry name" value="Homeodomain-like_sf"/>
</dbReference>
<reference evidence="5 6" key="1">
    <citation type="submission" date="2024-09" db="EMBL/GenBank/DDBJ databases">
        <authorList>
            <person name="Sun Q."/>
            <person name="Mori K."/>
        </authorList>
    </citation>
    <scope>NUCLEOTIDE SEQUENCE [LARGE SCALE GENOMIC DNA]</scope>
    <source>
        <strain evidence="5 6">TBRC 0563</strain>
    </source>
</reference>
<comment type="caution">
    <text evidence="5">The sequence shown here is derived from an EMBL/GenBank/DDBJ whole genome shotgun (WGS) entry which is preliminary data.</text>
</comment>